<organism evidence="1 2">
    <name type="scientific">Meganyctiphanes norvegica</name>
    <name type="common">Northern krill</name>
    <name type="synonym">Thysanopoda norvegica</name>
    <dbReference type="NCBI Taxonomy" id="48144"/>
    <lineage>
        <taxon>Eukaryota</taxon>
        <taxon>Metazoa</taxon>
        <taxon>Ecdysozoa</taxon>
        <taxon>Arthropoda</taxon>
        <taxon>Crustacea</taxon>
        <taxon>Multicrustacea</taxon>
        <taxon>Malacostraca</taxon>
        <taxon>Eumalacostraca</taxon>
        <taxon>Eucarida</taxon>
        <taxon>Euphausiacea</taxon>
        <taxon>Euphausiidae</taxon>
        <taxon>Meganyctiphanes</taxon>
    </lineage>
</organism>
<proteinExistence type="predicted"/>
<name>A0AAV2SST7_MEGNR</name>
<dbReference type="AlphaFoldDB" id="A0AAV2SST7"/>
<protein>
    <recommendedName>
        <fullName evidence="3">Swt1-like HEPN domain-containing protein</fullName>
    </recommendedName>
</protein>
<keyword evidence="2" id="KW-1185">Reference proteome</keyword>
<evidence type="ECO:0000313" key="1">
    <source>
        <dbReference type="EMBL" id="CAL4245616.1"/>
    </source>
</evidence>
<dbReference type="Proteomes" id="UP001497623">
    <property type="component" value="Unassembled WGS sequence"/>
</dbReference>
<evidence type="ECO:0008006" key="3">
    <source>
        <dbReference type="Google" id="ProtNLM"/>
    </source>
</evidence>
<gene>
    <name evidence="1" type="ORF">MNOR_LOCUS41072</name>
</gene>
<evidence type="ECO:0000313" key="2">
    <source>
        <dbReference type="Proteomes" id="UP001497623"/>
    </source>
</evidence>
<comment type="caution">
    <text evidence="1">The sequence shown here is derived from an EMBL/GenBank/DDBJ whole genome shotgun (WGS) entry which is preliminary data.</text>
</comment>
<dbReference type="EMBL" id="CAXKWB010140001">
    <property type="protein sequence ID" value="CAL4245616.1"/>
    <property type="molecule type" value="Genomic_DNA"/>
</dbReference>
<reference evidence="1 2" key="1">
    <citation type="submission" date="2024-05" db="EMBL/GenBank/DDBJ databases">
        <authorList>
            <person name="Wallberg A."/>
        </authorList>
    </citation>
    <scope>NUCLEOTIDE SEQUENCE [LARGE SCALE GENOMIC DNA]</scope>
</reference>
<sequence>RLAMWPSSPITYQQESWEPSPSVIYHSAIIEEGKLTLSVVTKHLYKGNSMGPDLYFKSIYGEEKYKNVFIRPQQLTLERYSGWFDINTAVKNYDISLHYLLQEYLCGLSPKGSIQWQMQGTLENLLRRVHSIRNTVSHQTLHISKPELQDKLIELNELYGDILNYVSSRTHHSIIHERSRIMNSLNEKLPLSSTVMGYYERNESSGLQNMNRMVNRYSSDSTDVAHCDQSQGESSGLQTLGKLPWVLQVQLQLLGVLQHW</sequence>
<feature type="non-terminal residue" evidence="1">
    <location>
        <position position="1"/>
    </location>
</feature>
<accession>A0AAV2SST7</accession>